<dbReference type="Proteomes" id="UP000245288">
    <property type="component" value="Unassembled WGS sequence"/>
</dbReference>
<protein>
    <submittedName>
        <fullName evidence="6">Alpha/beta hydrolase</fullName>
    </submittedName>
</protein>
<dbReference type="InterPro" id="IPR045943">
    <property type="entry name" value="DUF6363"/>
</dbReference>
<dbReference type="GO" id="GO:0016787">
    <property type="term" value="F:hydrolase activity"/>
    <property type="evidence" value="ECO:0007669"/>
    <property type="project" value="UniProtKB-UniRule"/>
</dbReference>
<dbReference type="EMBL" id="JRFU01000123">
    <property type="protein sequence ID" value="PWE86160.1"/>
    <property type="molecule type" value="Genomic_DNA"/>
</dbReference>
<dbReference type="PROSITE" id="PS51635">
    <property type="entry name" value="PNPLA"/>
    <property type="match status" value="1"/>
</dbReference>
<dbReference type="Gene3D" id="3.40.1090.10">
    <property type="entry name" value="Cytosolic phospholipase A2 catalytic domain"/>
    <property type="match status" value="2"/>
</dbReference>
<dbReference type="GO" id="GO:0016042">
    <property type="term" value="P:lipid catabolic process"/>
    <property type="evidence" value="ECO:0007669"/>
    <property type="project" value="UniProtKB-UniRule"/>
</dbReference>
<evidence type="ECO:0000256" key="3">
    <source>
        <dbReference type="ARBA" id="ARBA00023098"/>
    </source>
</evidence>
<evidence type="ECO:0000313" key="7">
    <source>
        <dbReference type="Proteomes" id="UP000245288"/>
    </source>
</evidence>
<feature type="domain" description="PNPLA" evidence="5">
    <location>
        <begin position="6"/>
        <end position="175"/>
    </location>
</feature>
<reference evidence="6 7" key="1">
    <citation type="submission" date="2014-09" db="EMBL/GenBank/DDBJ databases">
        <title>Butyrate-producing bacteria isolated from human gut.</title>
        <authorList>
            <person name="Zhang Q."/>
            <person name="Zhao L."/>
        </authorList>
    </citation>
    <scope>NUCLEOTIDE SEQUENCE [LARGE SCALE GENOMIC DNA]</scope>
    <source>
        <strain evidence="6 7">21</strain>
    </source>
</reference>
<proteinExistence type="predicted"/>
<dbReference type="PANTHER" id="PTHR14226:SF25">
    <property type="entry name" value="PHOSPHOESTERASE"/>
    <property type="match status" value="1"/>
</dbReference>
<sequence length="285" mass="31713">MSKIGLIVEGGGMKCAYSAGILDAFIDEDITFDYAIGVSAGSANVASFLAGQRGRNLRYYTDWIQDPGYFGIKSFIKTGNLFGLQHIYGDMTNSTGVDPIDFPALSANPTEYWIVATDAATGTPVYFPKSKMKQDDYRCIMASCALPAACKPIEIDGKRYYDGGVTDAIPVQRAMDDGCDKIVAILSKPRGFIKKPEGMRFLYSRMCRKFPNTVKALDNRHIMYGKCQKQLFDLEKEGKAFIFAPSNPPKMSTYTMDREVEQQLYDLGMKDFHDGEAQLKTFLTV</sequence>
<dbReference type="InterPro" id="IPR037483">
    <property type="entry name" value="YjjU-like"/>
</dbReference>
<dbReference type="CDD" id="cd07208">
    <property type="entry name" value="Pat_hypo_Ecoli_yjju_like"/>
    <property type="match status" value="1"/>
</dbReference>
<feature type="active site" description="Proton acceptor" evidence="4">
    <location>
        <position position="162"/>
    </location>
</feature>
<evidence type="ECO:0000256" key="2">
    <source>
        <dbReference type="ARBA" id="ARBA00022963"/>
    </source>
</evidence>
<feature type="short sequence motif" description="DGA/G" evidence="4">
    <location>
        <begin position="162"/>
        <end position="164"/>
    </location>
</feature>
<dbReference type="Pfam" id="PF19890">
    <property type="entry name" value="DUF6363"/>
    <property type="match status" value="1"/>
</dbReference>
<comment type="caution">
    <text evidence="4">Lacks conserved residue(s) required for the propagation of feature annotation.</text>
</comment>
<name>A0A2V1JMY1_EUBRA</name>
<dbReference type="SUPFAM" id="SSF52151">
    <property type="entry name" value="FabD/lysophospholipase-like"/>
    <property type="match status" value="1"/>
</dbReference>
<organism evidence="6 7">
    <name type="scientific">Eubacterium ramulus</name>
    <dbReference type="NCBI Taxonomy" id="39490"/>
    <lineage>
        <taxon>Bacteria</taxon>
        <taxon>Bacillati</taxon>
        <taxon>Bacillota</taxon>
        <taxon>Clostridia</taxon>
        <taxon>Eubacteriales</taxon>
        <taxon>Eubacteriaceae</taxon>
        <taxon>Eubacterium</taxon>
    </lineage>
</organism>
<evidence type="ECO:0000259" key="5">
    <source>
        <dbReference type="PROSITE" id="PS51635"/>
    </source>
</evidence>
<feature type="active site" description="Nucleophile" evidence="4">
    <location>
        <position position="39"/>
    </location>
</feature>
<dbReference type="RefSeq" id="WP_109216128.1">
    <property type="nucleotide sequence ID" value="NZ_JAQDGV010000002.1"/>
</dbReference>
<accession>A0A2V1JMY1</accession>
<keyword evidence="7" id="KW-1185">Reference proteome</keyword>
<feature type="short sequence motif" description="GXSXG" evidence="4">
    <location>
        <begin position="37"/>
        <end position="41"/>
    </location>
</feature>
<comment type="caution">
    <text evidence="6">The sequence shown here is derived from an EMBL/GenBank/DDBJ whole genome shotgun (WGS) entry which is preliminary data.</text>
</comment>
<dbReference type="InterPro" id="IPR002641">
    <property type="entry name" value="PNPLA_dom"/>
</dbReference>
<keyword evidence="3 4" id="KW-0443">Lipid metabolism</keyword>
<dbReference type="OrthoDB" id="9802424at2"/>
<dbReference type="InterPro" id="IPR050301">
    <property type="entry name" value="NTE"/>
</dbReference>
<keyword evidence="2 4" id="KW-0442">Lipid degradation</keyword>
<evidence type="ECO:0000256" key="1">
    <source>
        <dbReference type="ARBA" id="ARBA00022801"/>
    </source>
</evidence>
<keyword evidence="1 4" id="KW-0378">Hydrolase</keyword>
<dbReference type="AlphaFoldDB" id="A0A2V1JMY1"/>
<dbReference type="Pfam" id="PF01734">
    <property type="entry name" value="Patatin"/>
    <property type="match status" value="1"/>
</dbReference>
<dbReference type="InterPro" id="IPR016035">
    <property type="entry name" value="Acyl_Trfase/lysoPLipase"/>
</dbReference>
<dbReference type="PANTHER" id="PTHR14226">
    <property type="entry name" value="NEUROPATHY TARGET ESTERASE/SWISS CHEESE D.MELANOGASTER"/>
    <property type="match status" value="1"/>
</dbReference>
<evidence type="ECO:0000313" key="6">
    <source>
        <dbReference type="EMBL" id="PWE86160.1"/>
    </source>
</evidence>
<evidence type="ECO:0000256" key="4">
    <source>
        <dbReference type="PROSITE-ProRule" id="PRU01161"/>
    </source>
</evidence>
<gene>
    <name evidence="6" type="ORF">LG34_11590</name>
</gene>